<dbReference type="InterPro" id="IPR001799">
    <property type="entry name" value="Ephrin_RBD"/>
</dbReference>
<comment type="subcellular location">
    <subcellularLocation>
        <location evidence="1">Membrane</location>
    </subcellularLocation>
</comment>
<feature type="region of interest" description="Disordered" evidence="7">
    <location>
        <begin position="179"/>
        <end position="198"/>
    </location>
</feature>
<evidence type="ECO:0000256" key="4">
    <source>
        <dbReference type="ARBA" id="ARBA00023157"/>
    </source>
</evidence>
<dbReference type="PANTHER" id="PTHR11304:SF29">
    <property type="entry name" value="EPHRIN"/>
    <property type="match status" value="1"/>
</dbReference>
<feature type="domain" description="Ephrin RBD" evidence="8">
    <location>
        <begin position="24"/>
        <end position="170"/>
    </location>
</feature>
<dbReference type="Proteomes" id="UP000242913">
    <property type="component" value="Unassembled WGS sequence"/>
</dbReference>
<dbReference type="GO" id="GO:0007411">
    <property type="term" value="P:axon guidance"/>
    <property type="evidence" value="ECO:0007669"/>
    <property type="project" value="TreeGrafter"/>
</dbReference>
<protein>
    <submittedName>
        <fullName evidence="9">Ephrin</fullName>
    </submittedName>
</protein>
<comment type="similarity">
    <text evidence="6">Belongs to the ephrin family.</text>
</comment>
<evidence type="ECO:0000313" key="9">
    <source>
        <dbReference type="EMBL" id="OZC08050.1"/>
    </source>
</evidence>
<dbReference type="OrthoDB" id="6250301at2759"/>
<dbReference type="CDD" id="cd02675">
    <property type="entry name" value="Ephrin_ectodomain"/>
    <property type="match status" value="1"/>
</dbReference>
<evidence type="ECO:0000256" key="5">
    <source>
        <dbReference type="ARBA" id="ARBA00023180"/>
    </source>
</evidence>
<reference evidence="9 10" key="1">
    <citation type="submission" date="2015-12" db="EMBL/GenBank/DDBJ databases">
        <title>Draft genome of the nematode, Onchocerca flexuosa.</title>
        <authorList>
            <person name="Mitreva M."/>
        </authorList>
    </citation>
    <scope>NUCLEOTIDE SEQUENCE [LARGE SCALE GENOMIC DNA]</scope>
    <source>
        <strain evidence="9">Red Deer</strain>
    </source>
</reference>
<keyword evidence="10" id="KW-1185">Reference proteome</keyword>
<keyword evidence="3" id="KW-0472">Membrane</keyword>
<proteinExistence type="inferred from homology"/>
<dbReference type="EMBL" id="KZ270016">
    <property type="protein sequence ID" value="OZC08050.1"/>
    <property type="molecule type" value="Genomic_DNA"/>
</dbReference>
<evidence type="ECO:0000256" key="6">
    <source>
        <dbReference type="PROSITE-ProRule" id="PRU00884"/>
    </source>
</evidence>
<keyword evidence="5" id="KW-0325">Glycoprotein</keyword>
<gene>
    <name evidence="9" type="ORF">X798_04942</name>
</gene>
<evidence type="ECO:0000256" key="7">
    <source>
        <dbReference type="SAM" id="MobiDB-lite"/>
    </source>
</evidence>
<sequence>MLVLTENGQKSSTLLTVGFLQEISSNYFRFTDRSLFPQDAEIGAEAAFIEVDAMDSMEIVCPSYSMHDNVDKYEQLVVHQIIWQVSDLSFMSCELDSRSQAFLICDSPLAATSVSHKIVFHQFSSLPNGFEYLPGRSYYLITTSNGSIEGMNNTRLGLCVTANMRLRIDVRPLSDHSYLSSGEGMNTRSELESSKAERTEKWFRDHHVKPSTADSSNTEEDIDRLNNESQKFAEKHGFDLTRLEYVRQLARDGVEGDFLFQELENDSLRSSVDSSEMTLANGPGRPTFSSTLSDHEAFYSTSRQAQRWISKEIQSRVGASRDFFPDQNTSGVEPAKDYVVDDISGAGAILGRLETKYIIVNVLLLLWNSGR</sequence>
<dbReference type="PANTHER" id="PTHR11304">
    <property type="entry name" value="EPHRIN"/>
    <property type="match status" value="1"/>
</dbReference>
<dbReference type="PROSITE" id="PS51551">
    <property type="entry name" value="EPHRIN_RBD_2"/>
    <property type="match status" value="1"/>
</dbReference>
<keyword evidence="4" id="KW-1015">Disulfide bond</keyword>
<dbReference type="Pfam" id="PF00812">
    <property type="entry name" value="Ephrin"/>
    <property type="match status" value="1"/>
</dbReference>
<evidence type="ECO:0000313" key="10">
    <source>
        <dbReference type="Proteomes" id="UP000242913"/>
    </source>
</evidence>
<dbReference type="GO" id="GO:0005886">
    <property type="term" value="C:plasma membrane"/>
    <property type="evidence" value="ECO:0007669"/>
    <property type="project" value="TreeGrafter"/>
</dbReference>
<comment type="caution">
    <text evidence="6">Lacks conserved residue(s) required for the propagation of feature annotation.</text>
</comment>
<feature type="compositionally biased region" description="Basic and acidic residues" evidence="7">
    <location>
        <begin position="189"/>
        <end position="198"/>
    </location>
</feature>
<dbReference type="InterPro" id="IPR008972">
    <property type="entry name" value="Cupredoxin"/>
</dbReference>
<dbReference type="Gene3D" id="2.60.40.420">
    <property type="entry name" value="Cupredoxins - blue copper proteins"/>
    <property type="match status" value="1"/>
</dbReference>
<accession>A0A238BTQ3</accession>
<dbReference type="InterPro" id="IPR031328">
    <property type="entry name" value="Ephrin"/>
</dbReference>
<evidence type="ECO:0000256" key="1">
    <source>
        <dbReference type="ARBA" id="ARBA00004370"/>
    </source>
</evidence>
<dbReference type="AlphaFoldDB" id="A0A238BTQ3"/>
<keyword evidence="2" id="KW-0732">Signal</keyword>
<feature type="compositionally biased region" description="Polar residues" evidence="7">
    <location>
        <begin position="179"/>
        <end position="188"/>
    </location>
</feature>
<organism evidence="9 10">
    <name type="scientific">Onchocerca flexuosa</name>
    <dbReference type="NCBI Taxonomy" id="387005"/>
    <lineage>
        <taxon>Eukaryota</taxon>
        <taxon>Metazoa</taxon>
        <taxon>Ecdysozoa</taxon>
        <taxon>Nematoda</taxon>
        <taxon>Chromadorea</taxon>
        <taxon>Rhabditida</taxon>
        <taxon>Spirurina</taxon>
        <taxon>Spiruromorpha</taxon>
        <taxon>Filarioidea</taxon>
        <taxon>Onchocercidae</taxon>
        <taxon>Onchocerca</taxon>
    </lineage>
</organism>
<dbReference type="GO" id="GO:0048013">
    <property type="term" value="P:ephrin receptor signaling pathway"/>
    <property type="evidence" value="ECO:0007669"/>
    <property type="project" value="TreeGrafter"/>
</dbReference>
<dbReference type="GO" id="GO:0046875">
    <property type="term" value="F:ephrin receptor binding"/>
    <property type="evidence" value="ECO:0007669"/>
    <property type="project" value="TreeGrafter"/>
</dbReference>
<evidence type="ECO:0000259" key="8">
    <source>
        <dbReference type="PROSITE" id="PS51551"/>
    </source>
</evidence>
<evidence type="ECO:0000256" key="2">
    <source>
        <dbReference type="ARBA" id="ARBA00022729"/>
    </source>
</evidence>
<evidence type="ECO:0000256" key="3">
    <source>
        <dbReference type="ARBA" id="ARBA00023136"/>
    </source>
</evidence>
<name>A0A238BTQ3_9BILA</name>
<dbReference type="SUPFAM" id="SSF49503">
    <property type="entry name" value="Cupredoxins"/>
    <property type="match status" value="1"/>
</dbReference>